<dbReference type="AlphaFoldDB" id="A0A2J6QUV2"/>
<sequence>MDQESLLLARLYGSLCYSKALASCFYRLSYGTYDAPFYVEFGTLSYLNLLLDTLASLVVRLQR</sequence>
<proteinExistence type="predicted"/>
<feature type="transmembrane region" description="Helical" evidence="1">
    <location>
        <begin position="38"/>
        <end position="59"/>
    </location>
</feature>
<keyword evidence="1" id="KW-1133">Transmembrane helix</keyword>
<gene>
    <name evidence="2" type="ORF">L207DRAFT_520440</name>
</gene>
<keyword evidence="1" id="KW-0472">Membrane</keyword>
<evidence type="ECO:0000313" key="3">
    <source>
        <dbReference type="Proteomes" id="UP000235786"/>
    </source>
</evidence>
<protein>
    <submittedName>
        <fullName evidence="2">Uncharacterized protein</fullName>
    </submittedName>
</protein>
<dbReference type="Proteomes" id="UP000235786">
    <property type="component" value="Unassembled WGS sequence"/>
</dbReference>
<dbReference type="EMBL" id="KZ613969">
    <property type="protein sequence ID" value="PMD30040.1"/>
    <property type="molecule type" value="Genomic_DNA"/>
</dbReference>
<name>A0A2J6QUV2_HYAVF</name>
<organism evidence="2 3">
    <name type="scientific">Hyaloscypha variabilis (strain UAMH 11265 / GT02V1 / F)</name>
    <name type="common">Meliniomyces variabilis</name>
    <dbReference type="NCBI Taxonomy" id="1149755"/>
    <lineage>
        <taxon>Eukaryota</taxon>
        <taxon>Fungi</taxon>
        <taxon>Dikarya</taxon>
        <taxon>Ascomycota</taxon>
        <taxon>Pezizomycotina</taxon>
        <taxon>Leotiomycetes</taxon>
        <taxon>Helotiales</taxon>
        <taxon>Hyaloscyphaceae</taxon>
        <taxon>Hyaloscypha</taxon>
        <taxon>Hyaloscypha variabilis</taxon>
    </lineage>
</organism>
<keyword evidence="3" id="KW-1185">Reference proteome</keyword>
<keyword evidence="1" id="KW-0812">Transmembrane</keyword>
<reference evidence="2 3" key="1">
    <citation type="submission" date="2016-04" db="EMBL/GenBank/DDBJ databases">
        <title>A degradative enzymes factory behind the ericoid mycorrhizal symbiosis.</title>
        <authorList>
            <consortium name="DOE Joint Genome Institute"/>
            <person name="Martino E."/>
            <person name="Morin E."/>
            <person name="Grelet G."/>
            <person name="Kuo A."/>
            <person name="Kohler A."/>
            <person name="Daghino S."/>
            <person name="Barry K."/>
            <person name="Choi C."/>
            <person name="Cichocki N."/>
            <person name="Clum A."/>
            <person name="Copeland A."/>
            <person name="Hainaut M."/>
            <person name="Haridas S."/>
            <person name="Labutti K."/>
            <person name="Lindquist E."/>
            <person name="Lipzen A."/>
            <person name="Khouja H.-R."/>
            <person name="Murat C."/>
            <person name="Ohm R."/>
            <person name="Olson A."/>
            <person name="Spatafora J."/>
            <person name="Veneault-Fourrey C."/>
            <person name="Henrissat B."/>
            <person name="Grigoriev I."/>
            <person name="Martin F."/>
            <person name="Perotto S."/>
        </authorList>
    </citation>
    <scope>NUCLEOTIDE SEQUENCE [LARGE SCALE GENOMIC DNA]</scope>
    <source>
        <strain evidence="2 3">F</strain>
    </source>
</reference>
<accession>A0A2J6QUV2</accession>
<evidence type="ECO:0000313" key="2">
    <source>
        <dbReference type="EMBL" id="PMD30040.1"/>
    </source>
</evidence>
<evidence type="ECO:0000256" key="1">
    <source>
        <dbReference type="SAM" id="Phobius"/>
    </source>
</evidence>